<organism evidence="2 3">
    <name type="scientific">Eragrostis curvula</name>
    <name type="common">weeping love grass</name>
    <dbReference type="NCBI Taxonomy" id="38414"/>
    <lineage>
        <taxon>Eukaryota</taxon>
        <taxon>Viridiplantae</taxon>
        <taxon>Streptophyta</taxon>
        <taxon>Embryophyta</taxon>
        <taxon>Tracheophyta</taxon>
        <taxon>Spermatophyta</taxon>
        <taxon>Magnoliopsida</taxon>
        <taxon>Liliopsida</taxon>
        <taxon>Poales</taxon>
        <taxon>Poaceae</taxon>
        <taxon>PACMAD clade</taxon>
        <taxon>Chloridoideae</taxon>
        <taxon>Eragrostideae</taxon>
        <taxon>Eragrostidinae</taxon>
        <taxon>Eragrostis</taxon>
    </lineage>
</organism>
<accession>A0A5J9TZW5</accession>
<feature type="compositionally biased region" description="Polar residues" evidence="1">
    <location>
        <begin position="42"/>
        <end position="57"/>
    </location>
</feature>
<evidence type="ECO:0000256" key="1">
    <source>
        <dbReference type="SAM" id="MobiDB-lite"/>
    </source>
</evidence>
<feature type="region of interest" description="Disordered" evidence="1">
    <location>
        <begin position="1"/>
        <end position="26"/>
    </location>
</feature>
<keyword evidence="3" id="KW-1185">Reference proteome</keyword>
<comment type="caution">
    <text evidence="2">The sequence shown here is derived from an EMBL/GenBank/DDBJ whole genome shotgun (WGS) entry which is preliminary data.</text>
</comment>
<protein>
    <submittedName>
        <fullName evidence="2">Uncharacterized protein</fullName>
    </submittedName>
</protein>
<proteinExistence type="predicted"/>
<feature type="non-terminal residue" evidence="2">
    <location>
        <position position="1"/>
    </location>
</feature>
<gene>
    <name evidence="2" type="ORF">EJB05_32956</name>
</gene>
<dbReference type="Gramene" id="TVU16952">
    <property type="protein sequence ID" value="TVU16952"/>
    <property type="gene ID" value="EJB05_32956"/>
</dbReference>
<feature type="compositionally biased region" description="Basic and acidic residues" evidence="1">
    <location>
        <begin position="9"/>
        <end position="18"/>
    </location>
</feature>
<evidence type="ECO:0000313" key="2">
    <source>
        <dbReference type="EMBL" id="TVU16952.1"/>
    </source>
</evidence>
<sequence length="83" mass="9177">MDTTNVDVNLDRSPDHIDIQPSEDSSFQQDIFYPRYWDSLSPAQDNDLATSSETSGLAKNELGEGLGQYFAQGLQNPRDGPAQ</sequence>
<evidence type="ECO:0000313" key="3">
    <source>
        <dbReference type="Proteomes" id="UP000324897"/>
    </source>
</evidence>
<feature type="region of interest" description="Disordered" evidence="1">
    <location>
        <begin position="42"/>
        <end position="63"/>
    </location>
</feature>
<dbReference type="AlphaFoldDB" id="A0A5J9TZW5"/>
<dbReference type="EMBL" id="RWGY01000029">
    <property type="protein sequence ID" value="TVU16952.1"/>
    <property type="molecule type" value="Genomic_DNA"/>
</dbReference>
<dbReference type="Proteomes" id="UP000324897">
    <property type="component" value="Chromosome 7"/>
</dbReference>
<reference evidence="2 3" key="1">
    <citation type="journal article" date="2019" name="Sci. Rep.">
        <title>A high-quality genome of Eragrostis curvula grass provides insights into Poaceae evolution and supports new strategies to enhance forage quality.</title>
        <authorList>
            <person name="Carballo J."/>
            <person name="Santos B.A.C.M."/>
            <person name="Zappacosta D."/>
            <person name="Garbus I."/>
            <person name="Selva J.P."/>
            <person name="Gallo C.A."/>
            <person name="Diaz A."/>
            <person name="Albertini E."/>
            <person name="Caccamo M."/>
            <person name="Echenique V."/>
        </authorList>
    </citation>
    <scope>NUCLEOTIDE SEQUENCE [LARGE SCALE GENOMIC DNA]</scope>
    <source>
        <strain evidence="3">cv. Victoria</strain>
        <tissue evidence="2">Leaf</tissue>
    </source>
</reference>
<name>A0A5J9TZW5_9POAL</name>